<feature type="region of interest" description="Disordered" evidence="1">
    <location>
        <begin position="1"/>
        <end position="27"/>
    </location>
</feature>
<name>A0A450SPR7_9GAMM</name>
<protein>
    <submittedName>
        <fullName evidence="3">Putative DNA primase/helicase</fullName>
    </submittedName>
</protein>
<accession>A0A450SPR7</accession>
<feature type="region of interest" description="Disordered" evidence="1">
    <location>
        <begin position="56"/>
        <end position="78"/>
    </location>
</feature>
<keyword evidence="3" id="KW-0067">ATP-binding</keyword>
<organism evidence="3">
    <name type="scientific">Candidatus Kentrum sp. FW</name>
    <dbReference type="NCBI Taxonomy" id="2126338"/>
    <lineage>
        <taxon>Bacteria</taxon>
        <taxon>Pseudomonadati</taxon>
        <taxon>Pseudomonadota</taxon>
        <taxon>Gammaproteobacteria</taxon>
        <taxon>Candidatus Kentrum</taxon>
    </lineage>
</organism>
<dbReference type="GO" id="GO:0004386">
    <property type="term" value="F:helicase activity"/>
    <property type="evidence" value="ECO:0007669"/>
    <property type="project" value="UniProtKB-KW"/>
</dbReference>
<reference evidence="3" key="1">
    <citation type="submission" date="2019-02" db="EMBL/GenBank/DDBJ databases">
        <authorList>
            <person name="Gruber-Vodicka R. H."/>
            <person name="Seah K. B. B."/>
        </authorList>
    </citation>
    <scope>NUCLEOTIDE SEQUENCE</scope>
    <source>
        <strain evidence="3">BECK_BZ106</strain>
    </source>
</reference>
<dbReference type="InterPro" id="IPR006171">
    <property type="entry name" value="TOPRIM_dom"/>
</dbReference>
<evidence type="ECO:0000313" key="3">
    <source>
        <dbReference type="EMBL" id="VFJ55980.1"/>
    </source>
</evidence>
<dbReference type="AlphaFoldDB" id="A0A450SPR7"/>
<feature type="domain" description="Toprim" evidence="2">
    <location>
        <begin position="235"/>
        <end position="332"/>
    </location>
</feature>
<dbReference type="InterPro" id="IPR034154">
    <property type="entry name" value="TOPRIM_DnaG/twinkle"/>
</dbReference>
<dbReference type="CDD" id="cd01029">
    <property type="entry name" value="TOPRIM_primases"/>
    <property type="match status" value="1"/>
</dbReference>
<evidence type="ECO:0000256" key="1">
    <source>
        <dbReference type="SAM" id="MobiDB-lite"/>
    </source>
</evidence>
<keyword evidence="3" id="KW-0547">Nucleotide-binding</keyword>
<proteinExistence type="predicted"/>
<dbReference type="Pfam" id="PF13362">
    <property type="entry name" value="Toprim_3"/>
    <property type="match status" value="1"/>
</dbReference>
<dbReference type="EMBL" id="CAADFD010000025">
    <property type="protein sequence ID" value="VFJ55980.1"/>
    <property type="molecule type" value="Genomic_DNA"/>
</dbReference>
<sequence>MTAKQKSPSGGSTSTTGKGFSQNANLQPTFYRNLQPTENTPDHASAAFIDAIRSHGLEPPDTTITPGRFRRFPGAGKQRSNRAGWCILLPDGLGGCFGDFSTGLSEIWQTRRSIPLSHAERERFNRQAAEARQRAEAERREEWEAAAKRATRIWRILRLPDPRHPYLIRKGINPPPETPVRQRGRSLVLPVTDFTRALTSLQFIAPDGGKRLLSGGRKQGCFIHVHGDTASPSRVIICEGWATGCTLAEGESKALVLAAIDSGNLEAVAMQARDHWPQAERVIAGDDDRQTPGNPGVTYARRAAIASDSLVALPQWPEGAPDGLTDFNDLVQWERGVRHG</sequence>
<keyword evidence="3" id="KW-0378">Hydrolase</keyword>
<evidence type="ECO:0000259" key="2">
    <source>
        <dbReference type="Pfam" id="PF13362"/>
    </source>
</evidence>
<feature type="compositionally biased region" description="Polar residues" evidence="1">
    <location>
        <begin position="18"/>
        <end position="27"/>
    </location>
</feature>
<gene>
    <name evidence="3" type="ORF">BECKFW1821B_GA0114236_102514</name>
</gene>
<keyword evidence="3" id="KW-0347">Helicase</keyword>